<evidence type="ECO:0000313" key="3">
    <source>
        <dbReference type="Proteomes" id="UP001176941"/>
    </source>
</evidence>
<reference evidence="2" key="1">
    <citation type="submission" date="2023-04" db="EMBL/GenBank/DDBJ databases">
        <authorList>
            <consortium name="ELIXIR-Norway"/>
        </authorList>
    </citation>
    <scope>NUCLEOTIDE SEQUENCE [LARGE SCALE GENOMIC DNA]</scope>
</reference>
<protein>
    <submittedName>
        <fullName evidence="2">Uncharacterized protein</fullName>
    </submittedName>
</protein>
<dbReference type="Proteomes" id="UP001176941">
    <property type="component" value="Chromosome 11"/>
</dbReference>
<dbReference type="PANTHER" id="PTHR10796:SF60">
    <property type="entry name" value="PATCHED DOMAIN-CONTAINING PROTEIN 3"/>
    <property type="match status" value="1"/>
</dbReference>
<keyword evidence="3" id="KW-1185">Reference proteome</keyword>
<accession>A0ABN8XXD6</accession>
<proteinExistence type="predicted"/>
<name>A0ABN8XXD6_RANTA</name>
<dbReference type="PANTHER" id="PTHR10796">
    <property type="entry name" value="PATCHED-RELATED"/>
    <property type="match status" value="1"/>
</dbReference>
<sequence length="275" mass="30462">MIMKHGQSEKIIKCRHFEDAVPSSAGRSSIFKKKAISFGNESRSHPWPRVKTGNRAWLGGGAEHRAPSRVAAEAPPPPPASRSENQLAQQPRCHTNCLEAPLSRAFRQLGWKVGSQPWIFLLLPMVLTAVLGTGLIYQPQDEDDHLEEQYAPVGRPTKARCALRTRAPVSSPPPIPLFFAWERNKGLNLKTITFPIYSQAGQIVYPANILGGTALGERMGLSPKVMRLQRHLKTGEGEEKERSKACMIHFLRSLAALKRVCLALKKIKVPSGWGL</sequence>
<feature type="region of interest" description="Disordered" evidence="1">
    <location>
        <begin position="42"/>
        <end position="92"/>
    </location>
</feature>
<gene>
    <name evidence="2" type="ORF">MRATA1EN1_LOCUS3001</name>
</gene>
<organism evidence="2 3">
    <name type="scientific">Rangifer tarandus platyrhynchus</name>
    <name type="common">Svalbard reindeer</name>
    <dbReference type="NCBI Taxonomy" id="3082113"/>
    <lineage>
        <taxon>Eukaryota</taxon>
        <taxon>Metazoa</taxon>
        <taxon>Chordata</taxon>
        <taxon>Craniata</taxon>
        <taxon>Vertebrata</taxon>
        <taxon>Euteleostomi</taxon>
        <taxon>Mammalia</taxon>
        <taxon>Eutheria</taxon>
        <taxon>Laurasiatheria</taxon>
        <taxon>Artiodactyla</taxon>
        <taxon>Ruminantia</taxon>
        <taxon>Pecora</taxon>
        <taxon>Cervidae</taxon>
        <taxon>Odocoileinae</taxon>
        <taxon>Rangifer</taxon>
    </lineage>
</organism>
<evidence type="ECO:0000256" key="1">
    <source>
        <dbReference type="SAM" id="MobiDB-lite"/>
    </source>
</evidence>
<dbReference type="InterPro" id="IPR051697">
    <property type="entry name" value="Patched_domain-protein"/>
</dbReference>
<dbReference type="EMBL" id="OX459947">
    <property type="protein sequence ID" value="CAI9154039.1"/>
    <property type="molecule type" value="Genomic_DNA"/>
</dbReference>
<evidence type="ECO:0000313" key="2">
    <source>
        <dbReference type="EMBL" id="CAI9154039.1"/>
    </source>
</evidence>